<feature type="transmembrane region" description="Helical" evidence="9">
    <location>
        <begin position="12"/>
        <end position="32"/>
    </location>
</feature>
<evidence type="ECO:0000256" key="5">
    <source>
        <dbReference type="ARBA" id="ARBA00022519"/>
    </source>
</evidence>
<feature type="transmembrane region" description="Helical" evidence="9">
    <location>
        <begin position="369"/>
        <end position="389"/>
    </location>
</feature>
<feature type="transmembrane region" description="Helical" evidence="9">
    <location>
        <begin position="905"/>
        <end position="927"/>
    </location>
</feature>
<feature type="transmembrane region" description="Helical" evidence="9">
    <location>
        <begin position="977"/>
        <end position="998"/>
    </location>
</feature>
<dbReference type="PROSITE" id="PS50156">
    <property type="entry name" value="SSD"/>
    <property type="match status" value="1"/>
</dbReference>
<dbReference type="InterPro" id="IPR004764">
    <property type="entry name" value="MdtF-like"/>
</dbReference>
<dbReference type="InterPro" id="IPR001036">
    <property type="entry name" value="Acrflvin-R"/>
</dbReference>
<dbReference type="Pfam" id="PF00873">
    <property type="entry name" value="ACR_tran"/>
    <property type="match status" value="1"/>
</dbReference>
<name>A0ABW7H034_9BURK</name>
<dbReference type="NCBIfam" id="TIGR00915">
    <property type="entry name" value="2A0602"/>
    <property type="match status" value="1"/>
</dbReference>
<keyword evidence="4" id="KW-1003">Cell membrane</keyword>
<organism evidence="12 13">
    <name type="scientific">Pelomonas baiyunensis</name>
    <dbReference type="NCBI Taxonomy" id="3299026"/>
    <lineage>
        <taxon>Bacteria</taxon>
        <taxon>Pseudomonadati</taxon>
        <taxon>Pseudomonadota</taxon>
        <taxon>Betaproteobacteria</taxon>
        <taxon>Burkholderiales</taxon>
        <taxon>Sphaerotilaceae</taxon>
        <taxon>Roseateles</taxon>
    </lineage>
</organism>
<keyword evidence="6 9" id="KW-0812">Transmembrane</keyword>
<feature type="transmembrane region" description="Helical" evidence="9">
    <location>
        <begin position="343"/>
        <end position="362"/>
    </location>
</feature>
<dbReference type="RefSeq" id="WP_394384909.1">
    <property type="nucleotide sequence ID" value="NZ_JBIGIB010000003.1"/>
</dbReference>
<feature type="transmembrane region" description="Helical" evidence="9">
    <location>
        <begin position="1010"/>
        <end position="1036"/>
    </location>
</feature>
<evidence type="ECO:0000256" key="4">
    <source>
        <dbReference type="ARBA" id="ARBA00022475"/>
    </source>
</evidence>
<dbReference type="PANTHER" id="PTHR32063">
    <property type="match status" value="1"/>
</dbReference>
<dbReference type="Gene3D" id="3.30.70.1440">
    <property type="entry name" value="Multidrug efflux transporter AcrB pore domain"/>
    <property type="match status" value="1"/>
</dbReference>
<keyword evidence="8 9" id="KW-0472">Membrane</keyword>
<evidence type="ECO:0000256" key="8">
    <source>
        <dbReference type="ARBA" id="ARBA00023136"/>
    </source>
</evidence>
<dbReference type="SUPFAM" id="SSF82693">
    <property type="entry name" value="Multidrug efflux transporter AcrB pore domain, PN1, PN2, PC1 and PC2 subdomains"/>
    <property type="match status" value="4"/>
</dbReference>
<evidence type="ECO:0000256" key="3">
    <source>
        <dbReference type="ARBA" id="ARBA00022448"/>
    </source>
</evidence>
<dbReference type="Gene3D" id="3.30.2090.10">
    <property type="entry name" value="Multidrug efflux transporter AcrB TolC docking domain, DN and DC subdomains"/>
    <property type="match status" value="2"/>
</dbReference>
<dbReference type="Gene3D" id="3.30.70.1320">
    <property type="entry name" value="Multidrug efflux transporter AcrB pore domain like"/>
    <property type="match status" value="1"/>
</dbReference>
<dbReference type="InterPro" id="IPR027463">
    <property type="entry name" value="AcrB_DN_DC_subdom"/>
</dbReference>
<comment type="subcellular location">
    <subcellularLocation>
        <location evidence="1 9">Cell inner membrane</location>
        <topology evidence="1 9">Multi-pass membrane protein</topology>
    </subcellularLocation>
</comment>
<dbReference type="SUPFAM" id="SSF82714">
    <property type="entry name" value="Multidrug efflux transporter AcrB TolC docking domain, DN and DC subdomains"/>
    <property type="match status" value="2"/>
</dbReference>
<dbReference type="PRINTS" id="PR00702">
    <property type="entry name" value="ACRIFLAVINRP"/>
</dbReference>
<dbReference type="Proteomes" id="UP001606303">
    <property type="component" value="Unassembled WGS sequence"/>
</dbReference>
<gene>
    <name evidence="12" type="ORF">ACG01O_12230</name>
</gene>
<evidence type="ECO:0000313" key="13">
    <source>
        <dbReference type="Proteomes" id="UP001606303"/>
    </source>
</evidence>
<evidence type="ECO:0000313" key="12">
    <source>
        <dbReference type="EMBL" id="MFG6467381.1"/>
    </source>
</evidence>
<dbReference type="InterPro" id="IPR000731">
    <property type="entry name" value="SSD"/>
</dbReference>
<evidence type="ECO:0000256" key="6">
    <source>
        <dbReference type="ARBA" id="ARBA00022692"/>
    </source>
</evidence>
<accession>A0ABW7H034</accession>
<dbReference type="Gene3D" id="1.20.1640.10">
    <property type="entry name" value="Multidrug efflux transporter AcrB transmembrane domain"/>
    <property type="match status" value="2"/>
</dbReference>
<dbReference type="PANTHER" id="PTHR32063:SF11">
    <property type="entry name" value="CATION OR DRUG EFFLUX SYSTEM PROTEIN"/>
    <property type="match status" value="1"/>
</dbReference>
<sequence length="1074" mass="114417">MNLSKFFIDRPIFAGVLSLLIFIGGLLSIRALPISEYPDVVPPSVVVRAQYPGANPKVIAETVATPLEEAINGVEDMLYMSSQATTDGLMTLTVSFKLGTDPDKAQQLVQNRVSQAEARLPEEVKRLGVTTVKSSPDLTMVVHLTSPNGRYDMTYLRNYALLNVKDRLARIPGVGQVLMFGSGDYAMRVWLDPQKVAEHGLSASDVVTAIRGQNVQAAAGVVGASPGLAGVDLQLSVNAQGRLQSVEEFGDIIVKTGAGGAVTRLRDLGRIELGASEYALRSLLDNKSAVAVPIFQAPGGNALDISTNVRAAMADLKTAMPEGVDYTIVYDPTQFVRASIESVIHTLLEAVALVVLVVILFLQTWRASIIPLLAVPVSIIGTFAVMHGFGFSINALSLFGLVLAIGIVVDDAIVVVENVERNIAAGLSPRDATYQAMREVSGPIIAIALTLISVFVPLAFITGLTGQFYKQFALTIAISTVISAINSLTLSPALAAMLLKDHHAPKDALTRAMDRVLGGFFGRFNQLFASSSEKYGGGVKALMSRKTVMMVIYLAFVATTVGLFKAVPGGFVPGQDKQYLIGFAQLPDGATLDRTEDVIRRMTDITLKTPGVEHAVAFPGLSINGFTNSSSSGIVFATLKPFEERKSKDLSAGAIAGQLNAQYGAIEDAFIVMFPPPPVQGLGTTGGFKLQLQDRGGLGYEALDAATKAFMAKAYKTPELAGLFSSYQVNVPQLFADLDRTRARQLGVAVTDVFDTMQIYLGSLYVNDFNKFGRTYSVRVQADAAYRARAEDIGALKVRSSSGEMVPLSALMKVQPSFGPERAMRYNGFLSADINGGAAPGFSSGQAQAAVERIAAETLPPGIGYEWTDLTYQEKIAGNSAVWVFPLAILLVFLVLAAQYESLTLPIAILLIVPMGLLAAMTGVWLSHGDNNVFTQIGLIVLVGLSAKNAILIVEFARELEFAGRTPVQAALEAARLRLRPILMTSMAFVMGVLPLVLSTGAGAEMRQAMGVAVFAGMIGVTFFGLFLTPLFYVIVRRLTGNAPLRHHGGQTAAPSAPAPHPAPVIDALPQRGK</sequence>
<keyword evidence="7 9" id="KW-1133">Transmembrane helix</keyword>
<comment type="caution">
    <text evidence="12">The sequence shown here is derived from an EMBL/GenBank/DDBJ whole genome shotgun (WGS) entry which is preliminary data.</text>
</comment>
<feature type="transmembrane region" description="Helical" evidence="9">
    <location>
        <begin position="933"/>
        <end position="956"/>
    </location>
</feature>
<evidence type="ECO:0000256" key="7">
    <source>
        <dbReference type="ARBA" id="ARBA00022989"/>
    </source>
</evidence>
<dbReference type="Gene3D" id="3.30.70.1430">
    <property type="entry name" value="Multidrug efflux transporter AcrB pore domain"/>
    <property type="match status" value="2"/>
</dbReference>
<dbReference type="SUPFAM" id="SSF82866">
    <property type="entry name" value="Multidrug efflux transporter AcrB transmembrane domain"/>
    <property type="match status" value="2"/>
</dbReference>
<dbReference type="EMBL" id="JBIGIB010000003">
    <property type="protein sequence ID" value="MFG6467381.1"/>
    <property type="molecule type" value="Genomic_DNA"/>
</dbReference>
<proteinExistence type="inferred from homology"/>
<evidence type="ECO:0000259" key="11">
    <source>
        <dbReference type="PROSITE" id="PS50156"/>
    </source>
</evidence>
<keyword evidence="13" id="KW-1185">Reference proteome</keyword>
<keyword evidence="3 9" id="KW-0813">Transport</keyword>
<comment type="similarity">
    <text evidence="2 9">Belongs to the resistance-nodulation-cell division (RND) (TC 2.A.6) family.</text>
</comment>
<reference evidence="12 13" key="1">
    <citation type="submission" date="2024-08" db="EMBL/GenBank/DDBJ databases">
        <authorList>
            <person name="Lu H."/>
        </authorList>
    </citation>
    <scope>NUCLEOTIDE SEQUENCE [LARGE SCALE GENOMIC DNA]</scope>
    <source>
        <strain evidence="12 13">BYS87W</strain>
    </source>
</reference>
<feature type="transmembrane region" description="Helical" evidence="9">
    <location>
        <begin position="472"/>
        <end position="499"/>
    </location>
</feature>
<feature type="transmembrane region" description="Helical" evidence="9">
    <location>
        <begin position="395"/>
        <end position="419"/>
    </location>
</feature>
<evidence type="ECO:0000256" key="9">
    <source>
        <dbReference type="RuleBase" id="RU364070"/>
    </source>
</evidence>
<evidence type="ECO:0000256" key="2">
    <source>
        <dbReference type="ARBA" id="ARBA00010942"/>
    </source>
</evidence>
<feature type="region of interest" description="Disordered" evidence="10">
    <location>
        <begin position="1047"/>
        <end position="1074"/>
    </location>
</feature>
<evidence type="ECO:0000256" key="1">
    <source>
        <dbReference type="ARBA" id="ARBA00004429"/>
    </source>
</evidence>
<evidence type="ECO:0000256" key="10">
    <source>
        <dbReference type="SAM" id="MobiDB-lite"/>
    </source>
</evidence>
<feature type="transmembrane region" description="Helical" evidence="9">
    <location>
        <begin position="550"/>
        <end position="571"/>
    </location>
</feature>
<feature type="domain" description="SSD" evidence="11">
    <location>
        <begin position="368"/>
        <end position="497"/>
    </location>
</feature>
<feature type="transmembrane region" description="Helical" evidence="9">
    <location>
        <begin position="880"/>
        <end position="898"/>
    </location>
</feature>
<keyword evidence="5 9" id="KW-0997">Cell inner membrane</keyword>
<dbReference type="NCBIfam" id="NF000282">
    <property type="entry name" value="RND_permease_1"/>
    <property type="match status" value="1"/>
</dbReference>
<feature type="transmembrane region" description="Helical" evidence="9">
    <location>
        <begin position="440"/>
        <end position="460"/>
    </location>
</feature>
<protein>
    <recommendedName>
        <fullName evidence="9">Efflux pump membrane transporter</fullName>
    </recommendedName>
</protein>